<comment type="caution">
    <text evidence="2">The sequence shown here is derived from an EMBL/GenBank/DDBJ whole genome shotgun (WGS) entry which is preliminary data.</text>
</comment>
<dbReference type="PANTHER" id="PTHR45947:SF3">
    <property type="entry name" value="SULFOQUINOVOSYL TRANSFERASE SQD2"/>
    <property type="match status" value="1"/>
</dbReference>
<dbReference type="InterPro" id="IPR028098">
    <property type="entry name" value="Glyco_trans_4-like_N"/>
</dbReference>
<evidence type="ECO:0000313" key="3">
    <source>
        <dbReference type="Proteomes" id="UP000755654"/>
    </source>
</evidence>
<dbReference type="Proteomes" id="UP000755654">
    <property type="component" value="Unassembled WGS sequence"/>
</dbReference>
<name>A0ABS5ZXL7_9PROT</name>
<dbReference type="Pfam" id="PF13439">
    <property type="entry name" value="Glyco_transf_4"/>
    <property type="match status" value="1"/>
</dbReference>
<dbReference type="PANTHER" id="PTHR45947">
    <property type="entry name" value="SULFOQUINOVOSYL TRANSFERASE SQD2"/>
    <property type="match status" value="1"/>
</dbReference>
<reference evidence="2 3" key="1">
    <citation type="journal article" date="2021" name="ISME J.">
        <title>Genomic evolution of the class Acidithiobacillia: deep-branching Proteobacteria living in extreme acidic conditions.</title>
        <authorList>
            <person name="Moya-Beltran A."/>
            <person name="Beard S."/>
            <person name="Rojas-Villalobos C."/>
            <person name="Issotta F."/>
            <person name="Gallardo Y."/>
            <person name="Ulloa R."/>
            <person name="Giaveno A."/>
            <person name="Degli Esposti M."/>
            <person name="Johnson D.B."/>
            <person name="Quatrini R."/>
        </authorList>
    </citation>
    <scope>NUCLEOTIDE SEQUENCE [LARGE SCALE GENOMIC DNA]</scope>
    <source>
        <strain evidence="2 3">RW2</strain>
    </source>
</reference>
<proteinExistence type="predicted"/>
<keyword evidence="3" id="KW-1185">Reference proteome</keyword>
<dbReference type="RefSeq" id="WP_215883519.1">
    <property type="nucleotide sequence ID" value="NZ_JAAOMP010000075.1"/>
</dbReference>
<evidence type="ECO:0000313" key="2">
    <source>
        <dbReference type="EMBL" id="MBU2759852.1"/>
    </source>
</evidence>
<dbReference type="EMBL" id="JAAOMP010000075">
    <property type="protein sequence ID" value="MBU2759852.1"/>
    <property type="molecule type" value="Genomic_DNA"/>
</dbReference>
<dbReference type="InterPro" id="IPR050194">
    <property type="entry name" value="Glycosyltransferase_grp1"/>
</dbReference>
<accession>A0ABS5ZXL7</accession>
<sequence length="359" mass="40037">MSTGLRLLWVGTNPGGGGTETHMITMCRALADAGVDMHAFVHPQGHIGEALSDSLVKLHYGAFRNSADAPAMRKLWKIIRHVQPDWLIGSFSKEYWPLAILSRMSGRPLVLFRHMDLRLRPSTRWLLSRWPLRLFAISEYLRRRLIEQGIPPARVEVLLNPIHLAEFHRDAEARQNRRRDLGLTDADFLLGFVGAWHRGKGVFMLADAIDAAHAQNAHVHGLWLGGGAHEEALRSRLTNKPWHHVLGWQNPVMPWYSVMDALALPSIEPDTFGRVCLEAQACGTPVLGADIGGIPESFVDGQGGWLLPAGDVTAWLKTTLNLAEKKQTLNVSMGFDYAKKYSSTVISEEFLKLLEIDGN</sequence>
<feature type="domain" description="Glycosyltransferase subfamily 4-like N-terminal" evidence="1">
    <location>
        <begin position="17"/>
        <end position="165"/>
    </location>
</feature>
<organism evidence="2 3">
    <name type="scientific">Acidithiobacillus sulfurivorans</name>
    <dbReference type="NCBI Taxonomy" id="1958756"/>
    <lineage>
        <taxon>Bacteria</taxon>
        <taxon>Pseudomonadati</taxon>
        <taxon>Pseudomonadota</taxon>
        <taxon>Acidithiobacillia</taxon>
        <taxon>Acidithiobacillales</taxon>
        <taxon>Acidithiobacillaceae</taxon>
        <taxon>Acidithiobacillus</taxon>
    </lineage>
</organism>
<evidence type="ECO:0000259" key="1">
    <source>
        <dbReference type="Pfam" id="PF13439"/>
    </source>
</evidence>
<dbReference type="SUPFAM" id="SSF53756">
    <property type="entry name" value="UDP-Glycosyltransferase/glycogen phosphorylase"/>
    <property type="match status" value="1"/>
</dbReference>
<dbReference type="Gene3D" id="3.40.50.2000">
    <property type="entry name" value="Glycogen Phosphorylase B"/>
    <property type="match status" value="2"/>
</dbReference>
<dbReference type="Pfam" id="PF13692">
    <property type="entry name" value="Glyco_trans_1_4"/>
    <property type="match status" value="1"/>
</dbReference>
<protein>
    <submittedName>
        <fullName evidence="2">Glycosyltransferase family 4 protein</fullName>
    </submittedName>
</protein>
<dbReference type="CDD" id="cd03801">
    <property type="entry name" value="GT4_PimA-like"/>
    <property type="match status" value="1"/>
</dbReference>
<gene>
    <name evidence="2" type="ORF">HAP95_06750</name>
</gene>